<dbReference type="Proteomes" id="UP000800096">
    <property type="component" value="Unassembled WGS sequence"/>
</dbReference>
<gene>
    <name evidence="2" type="ORF">BDU57DRAFT_518249</name>
</gene>
<evidence type="ECO:0000313" key="3">
    <source>
        <dbReference type="Proteomes" id="UP000800096"/>
    </source>
</evidence>
<dbReference type="AlphaFoldDB" id="A0A6A5QIQ8"/>
<protein>
    <submittedName>
        <fullName evidence="2">Uncharacterized protein</fullName>
    </submittedName>
</protein>
<accession>A0A6A5QIQ8</accession>
<dbReference type="EMBL" id="ML979136">
    <property type="protein sequence ID" value="KAF1915333.1"/>
    <property type="molecule type" value="Genomic_DNA"/>
</dbReference>
<name>A0A6A5QIQ8_AMPQU</name>
<sequence>MLRNSIIGGPEHQHPSPIHGTTRQRVRSIRPREQPTPRNAVMFKSLRSPTNVTQAYTM</sequence>
<evidence type="ECO:0000313" key="2">
    <source>
        <dbReference type="EMBL" id="KAF1915333.1"/>
    </source>
</evidence>
<keyword evidence="3" id="KW-1185">Reference proteome</keyword>
<proteinExistence type="predicted"/>
<feature type="region of interest" description="Disordered" evidence="1">
    <location>
        <begin position="1"/>
        <end position="37"/>
    </location>
</feature>
<organism evidence="2 3">
    <name type="scientific">Ampelomyces quisqualis</name>
    <name type="common">Powdery mildew agent</name>
    <dbReference type="NCBI Taxonomy" id="50730"/>
    <lineage>
        <taxon>Eukaryota</taxon>
        <taxon>Fungi</taxon>
        <taxon>Dikarya</taxon>
        <taxon>Ascomycota</taxon>
        <taxon>Pezizomycotina</taxon>
        <taxon>Dothideomycetes</taxon>
        <taxon>Pleosporomycetidae</taxon>
        <taxon>Pleosporales</taxon>
        <taxon>Pleosporineae</taxon>
        <taxon>Phaeosphaeriaceae</taxon>
        <taxon>Ampelomyces</taxon>
    </lineage>
</organism>
<feature type="non-terminal residue" evidence="2">
    <location>
        <position position="58"/>
    </location>
</feature>
<reference evidence="2" key="1">
    <citation type="journal article" date="2020" name="Stud. Mycol.">
        <title>101 Dothideomycetes genomes: a test case for predicting lifestyles and emergence of pathogens.</title>
        <authorList>
            <person name="Haridas S."/>
            <person name="Albert R."/>
            <person name="Binder M."/>
            <person name="Bloem J."/>
            <person name="Labutti K."/>
            <person name="Salamov A."/>
            <person name="Andreopoulos B."/>
            <person name="Baker S."/>
            <person name="Barry K."/>
            <person name="Bills G."/>
            <person name="Bluhm B."/>
            <person name="Cannon C."/>
            <person name="Castanera R."/>
            <person name="Culley D."/>
            <person name="Daum C."/>
            <person name="Ezra D."/>
            <person name="Gonzalez J."/>
            <person name="Henrissat B."/>
            <person name="Kuo A."/>
            <person name="Liang C."/>
            <person name="Lipzen A."/>
            <person name="Lutzoni F."/>
            <person name="Magnuson J."/>
            <person name="Mondo S."/>
            <person name="Nolan M."/>
            <person name="Ohm R."/>
            <person name="Pangilinan J."/>
            <person name="Park H.-J."/>
            <person name="Ramirez L."/>
            <person name="Alfaro M."/>
            <person name="Sun H."/>
            <person name="Tritt A."/>
            <person name="Yoshinaga Y."/>
            <person name="Zwiers L.-H."/>
            <person name="Turgeon B."/>
            <person name="Goodwin S."/>
            <person name="Spatafora J."/>
            <person name="Crous P."/>
            <person name="Grigoriev I."/>
        </authorList>
    </citation>
    <scope>NUCLEOTIDE SEQUENCE</scope>
    <source>
        <strain evidence="2">HMLAC05119</strain>
    </source>
</reference>
<evidence type="ECO:0000256" key="1">
    <source>
        <dbReference type="SAM" id="MobiDB-lite"/>
    </source>
</evidence>